<evidence type="ECO:0000313" key="2">
    <source>
        <dbReference type="EMBL" id="MCX5568745.1"/>
    </source>
</evidence>
<dbReference type="GO" id="GO:0016740">
    <property type="term" value="F:transferase activity"/>
    <property type="evidence" value="ECO:0007669"/>
    <property type="project" value="UniProtKB-KW"/>
</dbReference>
<feature type="domain" description="Polysaccharide pyruvyl transferase" evidence="1">
    <location>
        <begin position="50"/>
        <end position="328"/>
    </location>
</feature>
<dbReference type="Proteomes" id="UP001144805">
    <property type="component" value="Unassembled WGS sequence"/>
</dbReference>
<dbReference type="InterPro" id="IPR007345">
    <property type="entry name" value="Polysacch_pyruvyl_Trfase"/>
</dbReference>
<proteinExistence type="predicted"/>
<evidence type="ECO:0000313" key="3">
    <source>
        <dbReference type="Proteomes" id="UP001144805"/>
    </source>
</evidence>
<keyword evidence="2" id="KW-0808">Transferase</keyword>
<accession>A0A9X3ILD7</accession>
<dbReference type="RefSeq" id="WP_266337713.1">
    <property type="nucleotide sequence ID" value="NZ_JAPKNK010000002.1"/>
</dbReference>
<reference evidence="2" key="1">
    <citation type="submission" date="2022-11" db="EMBL/GenBank/DDBJ databases">
        <title>Biodiversity and phylogenetic relationships of bacteria.</title>
        <authorList>
            <person name="Machado R.A.R."/>
            <person name="Bhat A."/>
            <person name="Loulou A."/>
            <person name="Kallel S."/>
        </authorList>
    </citation>
    <scope>NUCLEOTIDE SEQUENCE</scope>
    <source>
        <strain evidence="2">K-TC2</strain>
    </source>
</reference>
<keyword evidence="3" id="KW-1185">Reference proteome</keyword>
<sequence>MRSRILITGIPGHYTRLVRSAKGATVNYGEQQLQPESKEAFLRELSNISNTGNYLIGEGALRAMPSSATQVPFWHLHNACVNGTGLDEINSNFDICVFTCANLLRKGLSADAEALVLKNLNMPIVMLGIGIQNRADLESGLPAGTQQLLDVLKGKEHYFLTRGYETAEFLKSRGFSFVRPTGCPSVYFLPDNMRTALKRLPEVKVGSGRTVFSGYLGATEEAVRDVNMLSKPESENFYVVQDEFLHFDMKVEPNKDGRVFDSTSGRMIGDLSYKHSDQLQRKLKLHTFFDTNQWRAWTSSMDFSIGRRFHGNIIALQSGVPGLMVAVDDRMREMLNFTGLPAVEASALEAANDRAEFVSDHLADLNVPQVVEKYNDRESNFRTALRDIGLN</sequence>
<dbReference type="AlphaFoldDB" id="A0A9X3ILD7"/>
<protein>
    <submittedName>
        <fullName evidence="2">Polysaccharide pyruvyl transferase family protein</fullName>
    </submittedName>
</protein>
<evidence type="ECO:0000259" key="1">
    <source>
        <dbReference type="Pfam" id="PF04230"/>
    </source>
</evidence>
<organism evidence="2 3">
    <name type="scientific">Kaistia nematophila</name>
    <dbReference type="NCBI Taxonomy" id="2994654"/>
    <lineage>
        <taxon>Bacteria</taxon>
        <taxon>Pseudomonadati</taxon>
        <taxon>Pseudomonadota</taxon>
        <taxon>Alphaproteobacteria</taxon>
        <taxon>Hyphomicrobiales</taxon>
        <taxon>Kaistiaceae</taxon>
        <taxon>Kaistia</taxon>
    </lineage>
</organism>
<name>A0A9X3ILD7_9HYPH</name>
<dbReference type="Pfam" id="PF04230">
    <property type="entry name" value="PS_pyruv_trans"/>
    <property type="match status" value="1"/>
</dbReference>
<comment type="caution">
    <text evidence="2">The sequence shown here is derived from an EMBL/GenBank/DDBJ whole genome shotgun (WGS) entry which is preliminary data.</text>
</comment>
<gene>
    <name evidence="2" type="ORF">OSH07_06040</name>
</gene>
<dbReference type="EMBL" id="JAPKNK010000002">
    <property type="protein sequence ID" value="MCX5568745.1"/>
    <property type="molecule type" value="Genomic_DNA"/>
</dbReference>